<dbReference type="Proteomes" id="UP000230750">
    <property type="component" value="Unassembled WGS sequence"/>
</dbReference>
<dbReference type="InterPro" id="IPR007110">
    <property type="entry name" value="Ig-like_dom"/>
</dbReference>
<accession>A0A2G8JKB2</accession>
<protein>
    <recommendedName>
        <fullName evidence="1">Ig-like domain-containing protein</fullName>
    </recommendedName>
</protein>
<evidence type="ECO:0000313" key="2">
    <source>
        <dbReference type="EMBL" id="PIK36178.1"/>
    </source>
</evidence>
<dbReference type="SUPFAM" id="SSF48726">
    <property type="entry name" value="Immunoglobulin"/>
    <property type="match status" value="1"/>
</dbReference>
<dbReference type="Pfam" id="PF13895">
    <property type="entry name" value="Ig_2"/>
    <property type="match status" value="1"/>
</dbReference>
<feature type="domain" description="Ig-like" evidence="1">
    <location>
        <begin position="79"/>
        <end position="135"/>
    </location>
</feature>
<proteinExistence type="predicted"/>
<dbReference type="EMBL" id="MRZV01001726">
    <property type="protein sequence ID" value="PIK36178.1"/>
    <property type="molecule type" value="Genomic_DNA"/>
</dbReference>
<dbReference type="AlphaFoldDB" id="A0A2G8JKB2"/>
<comment type="caution">
    <text evidence="2">The sequence shown here is derived from an EMBL/GenBank/DDBJ whole genome shotgun (WGS) entry which is preliminary data.</text>
</comment>
<dbReference type="PROSITE" id="PS50835">
    <property type="entry name" value="IG_LIKE"/>
    <property type="match status" value="1"/>
</dbReference>
<organism evidence="2 3">
    <name type="scientific">Stichopus japonicus</name>
    <name type="common">Sea cucumber</name>
    <dbReference type="NCBI Taxonomy" id="307972"/>
    <lineage>
        <taxon>Eukaryota</taxon>
        <taxon>Metazoa</taxon>
        <taxon>Echinodermata</taxon>
        <taxon>Eleutherozoa</taxon>
        <taxon>Echinozoa</taxon>
        <taxon>Holothuroidea</taxon>
        <taxon>Aspidochirotacea</taxon>
        <taxon>Aspidochirotida</taxon>
        <taxon>Stichopodidae</taxon>
        <taxon>Apostichopus</taxon>
    </lineage>
</organism>
<dbReference type="InterPro" id="IPR036179">
    <property type="entry name" value="Ig-like_dom_sf"/>
</dbReference>
<sequence>MLRTLIFTDICPALVGDRMSWLTTLQWSVLVFWSWTALGVIRATSDEFVLDQNSEACRNLTVHEWKQFTECAANTYSVGDTLNLTCTYTVPTNSQTIPDEDIVWFKDGRSLNVTGSHYNSQNRLLLADSGNYSCRHEDRELVSLPVLVGGG</sequence>
<gene>
    <name evidence="2" type="ORF">BSL78_26991</name>
</gene>
<dbReference type="Gene3D" id="2.60.40.10">
    <property type="entry name" value="Immunoglobulins"/>
    <property type="match status" value="1"/>
</dbReference>
<evidence type="ECO:0000259" key="1">
    <source>
        <dbReference type="PROSITE" id="PS50835"/>
    </source>
</evidence>
<keyword evidence="3" id="KW-1185">Reference proteome</keyword>
<name>A0A2G8JKB2_STIJA</name>
<dbReference type="InterPro" id="IPR013783">
    <property type="entry name" value="Ig-like_fold"/>
</dbReference>
<reference evidence="2 3" key="1">
    <citation type="journal article" date="2017" name="PLoS Biol.">
        <title>The sea cucumber genome provides insights into morphological evolution and visceral regeneration.</title>
        <authorList>
            <person name="Zhang X."/>
            <person name="Sun L."/>
            <person name="Yuan J."/>
            <person name="Sun Y."/>
            <person name="Gao Y."/>
            <person name="Zhang L."/>
            <person name="Li S."/>
            <person name="Dai H."/>
            <person name="Hamel J.F."/>
            <person name="Liu C."/>
            <person name="Yu Y."/>
            <person name="Liu S."/>
            <person name="Lin W."/>
            <person name="Guo K."/>
            <person name="Jin S."/>
            <person name="Xu P."/>
            <person name="Storey K.B."/>
            <person name="Huan P."/>
            <person name="Zhang T."/>
            <person name="Zhou Y."/>
            <person name="Zhang J."/>
            <person name="Lin C."/>
            <person name="Li X."/>
            <person name="Xing L."/>
            <person name="Huo D."/>
            <person name="Sun M."/>
            <person name="Wang L."/>
            <person name="Mercier A."/>
            <person name="Li F."/>
            <person name="Yang H."/>
            <person name="Xiang J."/>
        </authorList>
    </citation>
    <scope>NUCLEOTIDE SEQUENCE [LARGE SCALE GENOMIC DNA]</scope>
    <source>
        <strain evidence="2">Shaxun</strain>
        <tissue evidence="2">Muscle</tissue>
    </source>
</reference>
<evidence type="ECO:0000313" key="3">
    <source>
        <dbReference type="Proteomes" id="UP000230750"/>
    </source>
</evidence>